<proteinExistence type="predicted"/>
<sequence>MHVQEFLHRLWHMAMLGHVRSVDPRTAPGRAGQPEEWRMDRNRGPAGPVSLFPESDYRFGAGPLRMRVERVDWNRPVQYDNDSWYEVDGVEVTADGREIGRRQALVRGRNLASLPRNARP</sequence>
<comment type="caution">
    <text evidence="2">The sequence shown here is derived from an EMBL/GenBank/DDBJ whole genome shotgun (WGS) entry which is preliminary data.</text>
</comment>
<evidence type="ECO:0000313" key="2">
    <source>
        <dbReference type="EMBL" id="PRY32977.1"/>
    </source>
</evidence>
<evidence type="ECO:0000256" key="1">
    <source>
        <dbReference type="SAM" id="MobiDB-lite"/>
    </source>
</evidence>
<dbReference type="AlphaFoldDB" id="A0A2T0SHW6"/>
<evidence type="ECO:0000313" key="3">
    <source>
        <dbReference type="Proteomes" id="UP000239209"/>
    </source>
</evidence>
<name>A0A2T0SHW6_9ACTN</name>
<dbReference type="EMBL" id="PVZG01000001">
    <property type="protein sequence ID" value="PRY32977.1"/>
    <property type="molecule type" value="Genomic_DNA"/>
</dbReference>
<protein>
    <submittedName>
        <fullName evidence="2">Uncharacterized protein</fullName>
    </submittedName>
</protein>
<feature type="region of interest" description="Disordered" evidence="1">
    <location>
        <begin position="22"/>
        <end position="50"/>
    </location>
</feature>
<organism evidence="2 3">
    <name type="scientific">Pseudosporangium ferrugineum</name>
    <dbReference type="NCBI Taxonomy" id="439699"/>
    <lineage>
        <taxon>Bacteria</taxon>
        <taxon>Bacillati</taxon>
        <taxon>Actinomycetota</taxon>
        <taxon>Actinomycetes</taxon>
        <taxon>Micromonosporales</taxon>
        <taxon>Micromonosporaceae</taxon>
        <taxon>Pseudosporangium</taxon>
    </lineage>
</organism>
<keyword evidence="3" id="KW-1185">Reference proteome</keyword>
<dbReference type="Proteomes" id="UP000239209">
    <property type="component" value="Unassembled WGS sequence"/>
</dbReference>
<gene>
    <name evidence="2" type="ORF">CLV70_101137</name>
</gene>
<reference evidence="2 3" key="1">
    <citation type="submission" date="2018-03" db="EMBL/GenBank/DDBJ databases">
        <title>Genomic Encyclopedia of Archaeal and Bacterial Type Strains, Phase II (KMG-II): from individual species to whole genera.</title>
        <authorList>
            <person name="Goeker M."/>
        </authorList>
    </citation>
    <scope>NUCLEOTIDE SEQUENCE [LARGE SCALE GENOMIC DNA]</scope>
    <source>
        <strain evidence="2 3">DSM 45348</strain>
    </source>
</reference>
<feature type="compositionally biased region" description="Basic and acidic residues" evidence="1">
    <location>
        <begin position="33"/>
        <end position="43"/>
    </location>
</feature>
<accession>A0A2T0SHW6</accession>